<sequence>MPRAKPRQASQASQASASQASIRFHSFSNTLLAYLVPIWSLLNLTLTLLSTTAWIAARSRILAGPCKNSSYGQSGGCDFTRWGLYFFVAACASISTFTASFMALTSILRPKPSALDPIWVFRGVFFTLIPLMTITWIGWSTPDKPSGILKFPRGFDDDVEAHSFQKPLRGIGGGFILEVMDPWRETLPAFILLHINLFIGALLAGYSTAVCHPIAPPNTLAHACKDRGSKGLVFLPIA</sequence>
<name>A0A8G0LNZ0_9HYPO</name>
<evidence type="ECO:0000313" key="2">
    <source>
        <dbReference type="EMBL" id="QYT04278.1"/>
    </source>
</evidence>
<keyword evidence="3" id="KW-1185">Reference proteome</keyword>
<organism evidence="2 3">
    <name type="scientific">Trichoderma simmonsii</name>
    <dbReference type="NCBI Taxonomy" id="1491479"/>
    <lineage>
        <taxon>Eukaryota</taxon>
        <taxon>Fungi</taxon>
        <taxon>Dikarya</taxon>
        <taxon>Ascomycota</taxon>
        <taxon>Pezizomycotina</taxon>
        <taxon>Sordariomycetes</taxon>
        <taxon>Hypocreomycetidae</taxon>
        <taxon>Hypocreales</taxon>
        <taxon>Hypocreaceae</taxon>
        <taxon>Trichoderma</taxon>
    </lineage>
</organism>
<gene>
    <name evidence="2" type="ORF">H0G86_011197</name>
</gene>
<feature type="transmembrane region" description="Helical" evidence="1">
    <location>
        <begin position="187"/>
        <end position="206"/>
    </location>
</feature>
<dbReference type="Proteomes" id="UP000826661">
    <property type="component" value="Chromosome VI"/>
</dbReference>
<evidence type="ECO:0000313" key="3">
    <source>
        <dbReference type="Proteomes" id="UP000826661"/>
    </source>
</evidence>
<feature type="transmembrane region" description="Helical" evidence="1">
    <location>
        <begin position="84"/>
        <end position="107"/>
    </location>
</feature>
<keyword evidence="1" id="KW-1133">Transmembrane helix</keyword>
<dbReference type="AlphaFoldDB" id="A0A8G0LNZ0"/>
<protein>
    <submittedName>
        <fullName evidence="2">Uncharacterized protein</fullName>
    </submittedName>
</protein>
<feature type="transmembrane region" description="Helical" evidence="1">
    <location>
        <begin position="31"/>
        <end position="55"/>
    </location>
</feature>
<feature type="transmembrane region" description="Helical" evidence="1">
    <location>
        <begin position="119"/>
        <end position="139"/>
    </location>
</feature>
<dbReference type="EMBL" id="CP075869">
    <property type="protein sequence ID" value="QYT04278.1"/>
    <property type="molecule type" value="Genomic_DNA"/>
</dbReference>
<accession>A0A8G0LNZ0</accession>
<keyword evidence="1" id="KW-0812">Transmembrane</keyword>
<proteinExistence type="predicted"/>
<reference evidence="2 3" key="1">
    <citation type="journal article" date="2021" name="BMC Genomics">
        <title>Telomere-to-telomere genome assembly of asparaginase-producing Trichoderma simmonsii.</title>
        <authorList>
            <person name="Chung D."/>
            <person name="Kwon Y.M."/>
            <person name="Yang Y."/>
        </authorList>
    </citation>
    <scope>NUCLEOTIDE SEQUENCE [LARGE SCALE GENOMIC DNA]</scope>
    <source>
        <strain evidence="2 3">GH-Sj1</strain>
    </source>
</reference>
<evidence type="ECO:0000256" key="1">
    <source>
        <dbReference type="SAM" id="Phobius"/>
    </source>
</evidence>
<keyword evidence="1" id="KW-0472">Membrane</keyword>